<dbReference type="AlphaFoldDB" id="A0A933S8T1"/>
<keyword evidence="1" id="KW-0812">Transmembrane</keyword>
<gene>
    <name evidence="2" type="ORF">HZA61_00870</name>
</gene>
<reference evidence="2" key="1">
    <citation type="submission" date="2020-07" db="EMBL/GenBank/DDBJ databases">
        <title>Huge and variable diversity of episymbiotic CPR bacteria and DPANN archaea in groundwater ecosystems.</title>
        <authorList>
            <person name="He C.Y."/>
            <person name="Keren R."/>
            <person name="Whittaker M."/>
            <person name="Farag I.F."/>
            <person name="Doudna J."/>
            <person name="Cate J.H.D."/>
            <person name="Banfield J.F."/>
        </authorList>
    </citation>
    <scope>NUCLEOTIDE SEQUENCE</scope>
    <source>
        <strain evidence="2">NC_groundwater_1813_Pr3_B-0.1um_71_17</strain>
    </source>
</reference>
<dbReference type="EMBL" id="JACRIW010000008">
    <property type="protein sequence ID" value="MBI5168016.1"/>
    <property type="molecule type" value="Genomic_DNA"/>
</dbReference>
<protein>
    <submittedName>
        <fullName evidence="2">Uncharacterized protein</fullName>
    </submittedName>
</protein>
<feature type="transmembrane region" description="Helical" evidence="1">
    <location>
        <begin position="6"/>
        <end position="29"/>
    </location>
</feature>
<keyword evidence="1" id="KW-0472">Membrane</keyword>
<accession>A0A933S8T1</accession>
<proteinExistence type="predicted"/>
<comment type="caution">
    <text evidence="2">The sequence shown here is derived from an EMBL/GenBank/DDBJ whole genome shotgun (WGS) entry which is preliminary data.</text>
</comment>
<dbReference type="Proteomes" id="UP000696931">
    <property type="component" value="Unassembled WGS sequence"/>
</dbReference>
<evidence type="ECO:0000313" key="3">
    <source>
        <dbReference type="Proteomes" id="UP000696931"/>
    </source>
</evidence>
<evidence type="ECO:0000256" key="1">
    <source>
        <dbReference type="SAM" id="Phobius"/>
    </source>
</evidence>
<sequence length="254" mass="28314">MVVLEWFWVRVAAVVAAVYVGLAVVQMLFRDQETKRFRARAARYKSAGLSTDDALAAAWLQVDALLLEHRLWKVSDVRSEDADLGPLAVGAASLDLERLLRRFHGPTPIGILLFAAAGLESVVVGWLRVMSGPDGRPIQRRVFNRFMTTYCEHRSRNRVDAMAAAIVTLDMLGDEVRETCLVRCLRREWEDVEVTDVVNCLGIVYDAAFHYDIDTTRIGSLADGGSASQMKYREWLTRGFHGFLAGARAAGALR</sequence>
<organism evidence="2 3">
    <name type="scientific">Eiseniibacteriota bacterium</name>
    <dbReference type="NCBI Taxonomy" id="2212470"/>
    <lineage>
        <taxon>Bacteria</taxon>
        <taxon>Candidatus Eiseniibacteriota</taxon>
    </lineage>
</organism>
<evidence type="ECO:0000313" key="2">
    <source>
        <dbReference type="EMBL" id="MBI5168016.1"/>
    </source>
</evidence>
<keyword evidence="1" id="KW-1133">Transmembrane helix</keyword>
<name>A0A933S8T1_UNCEI</name>